<feature type="compositionally biased region" description="Basic and acidic residues" evidence="1">
    <location>
        <begin position="18"/>
        <end position="32"/>
    </location>
</feature>
<gene>
    <name evidence="2" type="ORF">GCM10017771_44850</name>
</gene>
<name>A0A918YYK3_9ACTN</name>
<protein>
    <submittedName>
        <fullName evidence="2">Uncharacterized protein</fullName>
    </submittedName>
</protein>
<organism evidence="2 3">
    <name type="scientific">Streptomyces capitiformicae</name>
    <dbReference type="NCBI Taxonomy" id="2014920"/>
    <lineage>
        <taxon>Bacteria</taxon>
        <taxon>Bacillati</taxon>
        <taxon>Actinomycetota</taxon>
        <taxon>Actinomycetes</taxon>
        <taxon>Kitasatosporales</taxon>
        <taxon>Streptomycetaceae</taxon>
        <taxon>Streptomyces</taxon>
    </lineage>
</organism>
<feature type="region of interest" description="Disordered" evidence="1">
    <location>
        <begin position="72"/>
        <end position="110"/>
    </location>
</feature>
<reference evidence="2" key="2">
    <citation type="submission" date="2020-09" db="EMBL/GenBank/DDBJ databases">
        <authorList>
            <person name="Sun Q."/>
            <person name="Zhou Y."/>
        </authorList>
    </citation>
    <scope>NUCLEOTIDE SEQUENCE</scope>
    <source>
        <strain evidence="2">CGMCC 4.7403</strain>
    </source>
</reference>
<evidence type="ECO:0000313" key="3">
    <source>
        <dbReference type="Proteomes" id="UP000603227"/>
    </source>
</evidence>
<reference evidence="2" key="1">
    <citation type="journal article" date="2014" name="Int. J. Syst. Evol. Microbiol.">
        <title>Complete genome sequence of Corynebacterium casei LMG S-19264T (=DSM 44701T), isolated from a smear-ripened cheese.</title>
        <authorList>
            <consortium name="US DOE Joint Genome Institute (JGI-PGF)"/>
            <person name="Walter F."/>
            <person name="Albersmeier A."/>
            <person name="Kalinowski J."/>
            <person name="Ruckert C."/>
        </authorList>
    </citation>
    <scope>NUCLEOTIDE SEQUENCE</scope>
    <source>
        <strain evidence="2">CGMCC 4.7403</strain>
    </source>
</reference>
<proteinExistence type="predicted"/>
<feature type="compositionally biased region" description="Low complexity" evidence="1">
    <location>
        <begin position="74"/>
        <end position="87"/>
    </location>
</feature>
<comment type="caution">
    <text evidence="2">The sequence shown here is derived from an EMBL/GenBank/DDBJ whole genome shotgun (WGS) entry which is preliminary data.</text>
</comment>
<accession>A0A918YYK3</accession>
<sequence length="110" mass="12058">MSSDPYVIRVTGKAAQLDREEHTGPFTRDRDPITIGSSSGMSCARAHALSRFTTGARRHHYQANFVHIDRHLQSPCSPLNGSSSSPGPDEPPDRRTVEKKAGTDRGTENE</sequence>
<dbReference type="Proteomes" id="UP000603227">
    <property type="component" value="Unassembled WGS sequence"/>
</dbReference>
<feature type="compositionally biased region" description="Basic and acidic residues" evidence="1">
    <location>
        <begin position="91"/>
        <end position="110"/>
    </location>
</feature>
<keyword evidence="3" id="KW-1185">Reference proteome</keyword>
<dbReference type="AlphaFoldDB" id="A0A918YYK3"/>
<dbReference type="EMBL" id="BNAT01000015">
    <property type="protein sequence ID" value="GHE29245.1"/>
    <property type="molecule type" value="Genomic_DNA"/>
</dbReference>
<evidence type="ECO:0000313" key="2">
    <source>
        <dbReference type="EMBL" id="GHE29245.1"/>
    </source>
</evidence>
<evidence type="ECO:0000256" key="1">
    <source>
        <dbReference type="SAM" id="MobiDB-lite"/>
    </source>
</evidence>
<feature type="region of interest" description="Disordered" evidence="1">
    <location>
        <begin position="18"/>
        <end position="39"/>
    </location>
</feature>